<organism evidence="1 2">
    <name type="scientific">Ideonella oryzae</name>
    <dbReference type="NCBI Taxonomy" id="2937441"/>
    <lineage>
        <taxon>Bacteria</taxon>
        <taxon>Pseudomonadati</taxon>
        <taxon>Pseudomonadota</taxon>
        <taxon>Betaproteobacteria</taxon>
        <taxon>Burkholderiales</taxon>
        <taxon>Sphaerotilaceae</taxon>
        <taxon>Ideonella</taxon>
    </lineage>
</organism>
<name>A0ABT1BUF8_9BURK</name>
<dbReference type="EMBL" id="JAMXMC010000015">
    <property type="protein sequence ID" value="MCO5979032.1"/>
    <property type="molecule type" value="Genomic_DNA"/>
</dbReference>
<accession>A0ABT1BUF8</accession>
<evidence type="ECO:0000313" key="2">
    <source>
        <dbReference type="Proteomes" id="UP001204851"/>
    </source>
</evidence>
<gene>
    <name evidence="1" type="ORF">M0L44_20215</name>
</gene>
<comment type="caution">
    <text evidence="1">The sequence shown here is derived from an EMBL/GenBank/DDBJ whole genome shotgun (WGS) entry which is preliminary data.</text>
</comment>
<dbReference type="RefSeq" id="WP_252771992.1">
    <property type="nucleotide sequence ID" value="NZ_JAMXMC010000015.1"/>
</dbReference>
<dbReference type="Proteomes" id="UP001204851">
    <property type="component" value="Unassembled WGS sequence"/>
</dbReference>
<keyword evidence="2" id="KW-1185">Reference proteome</keyword>
<reference evidence="1 2" key="1">
    <citation type="submission" date="2022-06" db="EMBL/GenBank/DDBJ databases">
        <title>Ideonella sp. NS12-5 Genome sequencing and assembly.</title>
        <authorList>
            <person name="Jung Y."/>
        </authorList>
    </citation>
    <scope>NUCLEOTIDE SEQUENCE [LARGE SCALE GENOMIC DNA]</scope>
    <source>
        <strain evidence="1 2">NS12-5</strain>
    </source>
</reference>
<proteinExistence type="predicted"/>
<evidence type="ECO:0000313" key="1">
    <source>
        <dbReference type="EMBL" id="MCO5979032.1"/>
    </source>
</evidence>
<protein>
    <submittedName>
        <fullName evidence="1">Uncharacterized protein</fullName>
    </submittedName>
</protein>
<sequence length="65" mass="6885">MQRSFATVTARSTALGLAAALTFTILHSLGGIADRQVDDVIAQAQACTQLAQAQTQTERAPVRRS</sequence>